<comment type="pathway">
    <text evidence="3">Amine and polyamine biosynthesis; carnitine biosynthesis.</text>
</comment>
<reference evidence="13" key="1">
    <citation type="submission" date="2020-07" db="EMBL/GenBank/DDBJ databases">
        <title>The High-quality genome of the commercially important snow crab, Chionoecetes opilio.</title>
        <authorList>
            <person name="Jeong J.-H."/>
            <person name="Ryu S."/>
        </authorList>
    </citation>
    <scope>NUCLEOTIDE SEQUENCE</scope>
    <source>
        <strain evidence="13">MADBK_172401_WGS</strain>
        <tissue evidence="13">Digestive gland</tissue>
    </source>
</reference>
<evidence type="ECO:0000313" key="14">
    <source>
        <dbReference type="Proteomes" id="UP000770661"/>
    </source>
</evidence>
<dbReference type="PANTHER" id="PTHR10696:SF33">
    <property type="entry name" value="GAMMA-BUTYROBETAINE DIOXYGENASE"/>
    <property type="match status" value="1"/>
</dbReference>
<feature type="domain" description="TauD/TfdA-like" evidence="11">
    <location>
        <begin position="220"/>
        <end position="467"/>
    </location>
</feature>
<feature type="compositionally biased region" description="Basic and acidic residues" evidence="10">
    <location>
        <begin position="15"/>
        <end position="31"/>
    </location>
</feature>
<dbReference type="AlphaFoldDB" id="A0A8J4XWP1"/>
<dbReference type="PANTHER" id="PTHR10696">
    <property type="entry name" value="GAMMA-BUTYROBETAINE HYDROXYLASE-RELATED"/>
    <property type="match status" value="1"/>
</dbReference>
<dbReference type="InterPro" id="IPR042098">
    <property type="entry name" value="TauD-like_sf"/>
</dbReference>
<name>A0A8J4XWP1_CHIOP</name>
<comment type="cofactor">
    <cofactor evidence="1">
        <name>Fe(2+)</name>
        <dbReference type="ChEBI" id="CHEBI:29033"/>
    </cofactor>
</comment>
<accession>A0A8J4XWP1</accession>
<dbReference type="SUPFAM" id="SSF51197">
    <property type="entry name" value="Clavaminate synthase-like"/>
    <property type="match status" value="1"/>
</dbReference>
<dbReference type="Pfam" id="PF02668">
    <property type="entry name" value="TauD"/>
    <property type="match status" value="1"/>
</dbReference>
<comment type="caution">
    <text evidence="13">The sequence shown here is derived from an EMBL/GenBank/DDBJ whole genome shotgun (WGS) entry which is preliminary data.</text>
</comment>
<evidence type="ECO:0000256" key="3">
    <source>
        <dbReference type="ARBA" id="ARBA00005022"/>
    </source>
</evidence>
<dbReference type="EMBL" id="JACEEZ010021503">
    <property type="protein sequence ID" value="KAG0713429.1"/>
    <property type="molecule type" value="Genomic_DNA"/>
</dbReference>
<evidence type="ECO:0000256" key="5">
    <source>
        <dbReference type="ARBA" id="ARBA00022723"/>
    </source>
</evidence>
<evidence type="ECO:0000313" key="13">
    <source>
        <dbReference type="EMBL" id="KAG0713429.1"/>
    </source>
</evidence>
<evidence type="ECO:0000259" key="11">
    <source>
        <dbReference type="Pfam" id="PF02668"/>
    </source>
</evidence>
<evidence type="ECO:0000256" key="10">
    <source>
        <dbReference type="SAM" id="MobiDB-lite"/>
    </source>
</evidence>
<keyword evidence="8" id="KW-0560">Oxidoreductase</keyword>
<keyword evidence="14" id="KW-1185">Reference proteome</keyword>
<evidence type="ECO:0000256" key="8">
    <source>
        <dbReference type="ARBA" id="ARBA00023002"/>
    </source>
</evidence>
<sequence length="485" mass="55340">MMADVQRLLNQENRVTAEPRQERETQHRNNEEATNMLAVRRLTCARVLSAAGVIGSRRSSLPQLSSFLNKTTYAVHESNRPAWQKMEILGNCSDSQSNVGATIASAHPQPDTKILKVRWKDGSEDMYPYLWLRDNCQCPNCFHPVSLSRRFSMKDLDPSLDCVSVQVNNDGEQVEVHWTDGHLGTYNAQWLHERAFKLRHEPRDRQCRLKKEYWGHELQEDMPRASFPEVLRNDAALLTFLEKLERGGVVLVSGVPTEMDQIKLLTKRIGHMKITHYGETFHVANKLDPNNLAYTGDRLDLHTDMSVVEHKPGIQLLHCIKQFADEGGETQLADGFAAAVKLRTISQKYFDVLSQTAVDFVDIGVEDAGKFDACWRSPVIELDTDGTICNIHWNQAVRDSHFYVSSEAAAVWYAAALTFKDILCDANNIITFKLQPGDLVVFDNLRVLHGREGYRAEQGERLLQGCYWDWDCVRSRRRVLHKMST</sequence>
<evidence type="ECO:0000259" key="12">
    <source>
        <dbReference type="Pfam" id="PF06155"/>
    </source>
</evidence>
<dbReference type="GO" id="GO:0016706">
    <property type="term" value="F:2-oxoglutarate-dependent dioxygenase activity"/>
    <property type="evidence" value="ECO:0007669"/>
    <property type="project" value="UniProtKB-ARBA"/>
</dbReference>
<dbReference type="InterPro" id="IPR010376">
    <property type="entry name" value="GBBH-like_N"/>
</dbReference>
<keyword evidence="9" id="KW-0408">Iron</keyword>
<dbReference type="Gene3D" id="3.60.130.10">
    <property type="entry name" value="Clavaminate synthase-like"/>
    <property type="match status" value="1"/>
</dbReference>
<keyword evidence="7 13" id="KW-0223">Dioxygenase</keyword>
<keyword evidence="6" id="KW-0124">Carnitine biosynthesis</keyword>
<dbReference type="UniPathway" id="UPA00118"/>
<dbReference type="GO" id="GO:0046872">
    <property type="term" value="F:metal ion binding"/>
    <property type="evidence" value="ECO:0007669"/>
    <property type="project" value="UniProtKB-KW"/>
</dbReference>
<dbReference type="Proteomes" id="UP000770661">
    <property type="component" value="Unassembled WGS sequence"/>
</dbReference>
<feature type="region of interest" description="Disordered" evidence="10">
    <location>
        <begin position="9"/>
        <end position="32"/>
    </location>
</feature>
<dbReference type="GO" id="GO:0005739">
    <property type="term" value="C:mitochondrion"/>
    <property type="evidence" value="ECO:0007669"/>
    <property type="project" value="TreeGrafter"/>
</dbReference>
<proteinExistence type="inferred from homology"/>
<dbReference type="CDD" id="cd00250">
    <property type="entry name" value="CAS_like"/>
    <property type="match status" value="1"/>
</dbReference>
<evidence type="ECO:0000256" key="1">
    <source>
        <dbReference type="ARBA" id="ARBA00001954"/>
    </source>
</evidence>
<dbReference type="InterPro" id="IPR003819">
    <property type="entry name" value="TauD/TfdA-like"/>
</dbReference>
<dbReference type="InterPro" id="IPR038492">
    <property type="entry name" value="GBBH-like_N_sf"/>
</dbReference>
<protein>
    <submittedName>
        <fullName evidence="13">Gamma-butyrobetaine dioxygenase</fullName>
    </submittedName>
</protein>
<keyword evidence="5" id="KW-0479">Metal-binding</keyword>
<dbReference type="FunFam" id="3.60.130.10:FF:000001">
    <property type="entry name" value="Trimethyllysine dioxygenase, mitochondrial"/>
    <property type="match status" value="1"/>
</dbReference>
<evidence type="ECO:0000256" key="4">
    <source>
        <dbReference type="ARBA" id="ARBA00008654"/>
    </source>
</evidence>
<gene>
    <name evidence="13" type="primary">Bbox1_3</name>
    <name evidence="13" type="ORF">GWK47_016255</name>
</gene>
<feature type="domain" description="Gamma-butyrobetaine hydroxylase-like N-terminal" evidence="12">
    <location>
        <begin position="110"/>
        <end position="192"/>
    </location>
</feature>
<evidence type="ECO:0000256" key="6">
    <source>
        <dbReference type="ARBA" id="ARBA00022873"/>
    </source>
</evidence>
<dbReference type="Gene3D" id="3.30.2020.30">
    <property type="match status" value="1"/>
</dbReference>
<organism evidence="13 14">
    <name type="scientific">Chionoecetes opilio</name>
    <name type="common">Atlantic snow crab</name>
    <name type="synonym">Cancer opilio</name>
    <dbReference type="NCBI Taxonomy" id="41210"/>
    <lineage>
        <taxon>Eukaryota</taxon>
        <taxon>Metazoa</taxon>
        <taxon>Ecdysozoa</taxon>
        <taxon>Arthropoda</taxon>
        <taxon>Crustacea</taxon>
        <taxon>Multicrustacea</taxon>
        <taxon>Malacostraca</taxon>
        <taxon>Eumalacostraca</taxon>
        <taxon>Eucarida</taxon>
        <taxon>Decapoda</taxon>
        <taxon>Pleocyemata</taxon>
        <taxon>Brachyura</taxon>
        <taxon>Eubrachyura</taxon>
        <taxon>Majoidea</taxon>
        <taxon>Majidae</taxon>
        <taxon>Chionoecetes</taxon>
    </lineage>
</organism>
<dbReference type="GO" id="GO:0045329">
    <property type="term" value="P:carnitine biosynthetic process"/>
    <property type="evidence" value="ECO:0007669"/>
    <property type="project" value="UniProtKB-UniPathway"/>
</dbReference>
<comment type="cofactor">
    <cofactor evidence="2">
        <name>L-ascorbate</name>
        <dbReference type="ChEBI" id="CHEBI:38290"/>
    </cofactor>
</comment>
<dbReference type="OrthoDB" id="406634at2759"/>
<evidence type="ECO:0000256" key="2">
    <source>
        <dbReference type="ARBA" id="ARBA00001961"/>
    </source>
</evidence>
<comment type="similarity">
    <text evidence="4">Belongs to the gamma-BBH/TMLD family.</text>
</comment>
<evidence type="ECO:0000256" key="9">
    <source>
        <dbReference type="ARBA" id="ARBA00023004"/>
    </source>
</evidence>
<dbReference type="Pfam" id="PF06155">
    <property type="entry name" value="GBBH-like_N"/>
    <property type="match status" value="1"/>
</dbReference>
<evidence type="ECO:0000256" key="7">
    <source>
        <dbReference type="ARBA" id="ARBA00022964"/>
    </source>
</evidence>
<dbReference type="FunFam" id="3.30.2020.30:FF:000002">
    <property type="entry name" value="Putative gamma-butyrobetaine dioxygenase"/>
    <property type="match status" value="1"/>
</dbReference>
<dbReference type="InterPro" id="IPR050411">
    <property type="entry name" value="AlphaKG_dependent_hydroxylases"/>
</dbReference>